<name>X0TFJ5_9ZZZZ</name>
<evidence type="ECO:0000313" key="9">
    <source>
        <dbReference type="EMBL" id="GAF74845.1"/>
    </source>
</evidence>
<evidence type="ECO:0008006" key="10">
    <source>
        <dbReference type="Google" id="ProtNLM"/>
    </source>
</evidence>
<reference evidence="9" key="1">
    <citation type="journal article" date="2014" name="Front. Microbiol.">
        <title>High frequency of phylogenetically diverse reductive dehalogenase-homologous genes in deep subseafloor sedimentary metagenomes.</title>
        <authorList>
            <person name="Kawai M."/>
            <person name="Futagami T."/>
            <person name="Toyoda A."/>
            <person name="Takaki Y."/>
            <person name="Nishi S."/>
            <person name="Hori S."/>
            <person name="Arai W."/>
            <person name="Tsubouchi T."/>
            <person name="Morono Y."/>
            <person name="Uchiyama I."/>
            <person name="Ito T."/>
            <person name="Fujiyama A."/>
            <person name="Inagaki F."/>
            <person name="Takami H."/>
        </authorList>
    </citation>
    <scope>NUCLEOTIDE SEQUENCE</scope>
    <source>
        <strain evidence="9">Expedition CK06-06</strain>
    </source>
</reference>
<accession>X0TFJ5</accession>
<evidence type="ECO:0000256" key="6">
    <source>
        <dbReference type="ARBA" id="ARBA00022989"/>
    </source>
</evidence>
<dbReference type="EMBL" id="BARS01001671">
    <property type="protein sequence ID" value="GAF74845.1"/>
    <property type="molecule type" value="Genomic_DNA"/>
</dbReference>
<dbReference type="GO" id="GO:0008360">
    <property type="term" value="P:regulation of cell shape"/>
    <property type="evidence" value="ECO:0007669"/>
    <property type="project" value="UniProtKB-KW"/>
</dbReference>
<keyword evidence="6 8" id="KW-1133">Transmembrane helix</keyword>
<evidence type="ECO:0000256" key="7">
    <source>
        <dbReference type="ARBA" id="ARBA00023136"/>
    </source>
</evidence>
<dbReference type="PRINTS" id="PR01806">
    <property type="entry name" value="VIRFACTRMVIN"/>
</dbReference>
<evidence type="ECO:0000256" key="8">
    <source>
        <dbReference type="SAM" id="Phobius"/>
    </source>
</evidence>
<dbReference type="InterPro" id="IPR004268">
    <property type="entry name" value="MurJ"/>
</dbReference>
<keyword evidence="4" id="KW-0133">Cell shape</keyword>
<evidence type="ECO:0000256" key="4">
    <source>
        <dbReference type="ARBA" id="ARBA00022960"/>
    </source>
</evidence>
<proteinExistence type="predicted"/>
<sequence length="129" mass="14466">MIKGFRQIASLTAVSRVFGFLRDMAYSHFFGANALLDAWTIAFKIPNLARRLFGEGAASASLIPIYSEELHKDRHQAKQLVNTVVTVLFILMAAIILTGEGIIWAYYKFFTSTSETRLVLSLTSIMLPY</sequence>
<dbReference type="GO" id="GO:0009252">
    <property type="term" value="P:peptidoglycan biosynthetic process"/>
    <property type="evidence" value="ECO:0007669"/>
    <property type="project" value="UniProtKB-KW"/>
</dbReference>
<organism evidence="9">
    <name type="scientific">marine sediment metagenome</name>
    <dbReference type="NCBI Taxonomy" id="412755"/>
    <lineage>
        <taxon>unclassified sequences</taxon>
        <taxon>metagenomes</taxon>
        <taxon>ecological metagenomes</taxon>
    </lineage>
</organism>
<evidence type="ECO:0000256" key="2">
    <source>
        <dbReference type="ARBA" id="ARBA00022475"/>
    </source>
</evidence>
<dbReference type="PANTHER" id="PTHR47019">
    <property type="entry name" value="LIPID II FLIPPASE MURJ"/>
    <property type="match status" value="1"/>
</dbReference>
<keyword evidence="3 8" id="KW-0812">Transmembrane</keyword>
<feature type="non-terminal residue" evidence="9">
    <location>
        <position position="129"/>
    </location>
</feature>
<evidence type="ECO:0000256" key="5">
    <source>
        <dbReference type="ARBA" id="ARBA00022984"/>
    </source>
</evidence>
<evidence type="ECO:0000256" key="1">
    <source>
        <dbReference type="ARBA" id="ARBA00004651"/>
    </source>
</evidence>
<feature type="transmembrane region" description="Helical" evidence="8">
    <location>
        <begin position="80"/>
        <end position="107"/>
    </location>
</feature>
<keyword evidence="2" id="KW-1003">Cell membrane</keyword>
<dbReference type="GO" id="GO:0034204">
    <property type="term" value="P:lipid translocation"/>
    <property type="evidence" value="ECO:0007669"/>
    <property type="project" value="TreeGrafter"/>
</dbReference>
<comment type="caution">
    <text evidence="9">The sequence shown here is derived from an EMBL/GenBank/DDBJ whole genome shotgun (WGS) entry which is preliminary data.</text>
</comment>
<dbReference type="PANTHER" id="PTHR47019:SF1">
    <property type="entry name" value="LIPID II FLIPPASE MURJ"/>
    <property type="match status" value="1"/>
</dbReference>
<keyword evidence="7 8" id="KW-0472">Membrane</keyword>
<gene>
    <name evidence="9" type="ORF">S01H1_03141</name>
</gene>
<protein>
    <recommendedName>
        <fullName evidence="10">Polysaccharide biosynthesis protein C-terminal domain-containing protein</fullName>
    </recommendedName>
</protein>
<comment type="subcellular location">
    <subcellularLocation>
        <location evidence="1">Cell membrane</location>
        <topology evidence="1">Multi-pass membrane protein</topology>
    </subcellularLocation>
</comment>
<evidence type="ECO:0000256" key="3">
    <source>
        <dbReference type="ARBA" id="ARBA00022692"/>
    </source>
</evidence>
<dbReference type="InterPro" id="IPR051050">
    <property type="entry name" value="Lipid_II_flippase_MurJ/MviN"/>
</dbReference>
<dbReference type="AlphaFoldDB" id="X0TFJ5"/>
<keyword evidence="5" id="KW-0573">Peptidoglycan synthesis</keyword>
<dbReference type="GO" id="GO:0005886">
    <property type="term" value="C:plasma membrane"/>
    <property type="evidence" value="ECO:0007669"/>
    <property type="project" value="UniProtKB-SubCell"/>
</dbReference>
<dbReference type="GO" id="GO:0015648">
    <property type="term" value="F:lipid-linked peptidoglycan transporter activity"/>
    <property type="evidence" value="ECO:0007669"/>
    <property type="project" value="TreeGrafter"/>
</dbReference>
<dbReference type="Pfam" id="PF03023">
    <property type="entry name" value="MurJ"/>
    <property type="match status" value="1"/>
</dbReference>